<name>A0A4Q8L3A6_9STRE</name>
<accession>A0A4Q8L3A6</accession>
<sequence>MQAGLAELVRRPFAKKVQSRPAFLGKHRPTS</sequence>
<reference evidence="1 2" key="1">
    <citation type="submission" date="2019-02" db="EMBL/GenBank/DDBJ databases">
        <title>First genome of the species Streptococcus parasuis.</title>
        <authorList>
            <person name="Stevens M.J.A."/>
            <person name="Stephan R."/>
        </authorList>
    </citation>
    <scope>NUCLEOTIDE SEQUENCE [LARGE SCALE GENOMIC DNA]</scope>
    <source>
        <strain evidence="1 2">4253</strain>
    </source>
</reference>
<gene>
    <name evidence="1" type="ORF">EXW74_02020</name>
</gene>
<dbReference type="EMBL" id="SHGT01000006">
    <property type="protein sequence ID" value="TAA14764.1"/>
    <property type="molecule type" value="Genomic_DNA"/>
</dbReference>
<organism evidence="1 2">
    <name type="scientific">Streptococcus parasuis</name>
    <dbReference type="NCBI Taxonomy" id="1501662"/>
    <lineage>
        <taxon>Bacteria</taxon>
        <taxon>Bacillati</taxon>
        <taxon>Bacillota</taxon>
        <taxon>Bacilli</taxon>
        <taxon>Lactobacillales</taxon>
        <taxon>Streptococcaceae</taxon>
        <taxon>Streptococcus</taxon>
    </lineage>
</organism>
<evidence type="ECO:0000313" key="2">
    <source>
        <dbReference type="Proteomes" id="UP000291525"/>
    </source>
</evidence>
<protein>
    <submittedName>
        <fullName evidence="1">Uncharacterized protein</fullName>
    </submittedName>
</protein>
<dbReference type="OrthoDB" id="9897801at2"/>
<evidence type="ECO:0000313" key="1">
    <source>
        <dbReference type="EMBL" id="TAA14764.1"/>
    </source>
</evidence>
<dbReference type="Proteomes" id="UP000291525">
    <property type="component" value="Unassembled WGS sequence"/>
</dbReference>
<proteinExistence type="predicted"/>
<comment type="caution">
    <text evidence="1">The sequence shown here is derived from an EMBL/GenBank/DDBJ whole genome shotgun (WGS) entry which is preliminary data.</text>
</comment>
<dbReference type="AlphaFoldDB" id="A0A4Q8L3A6"/>